<feature type="compositionally biased region" description="Basic and acidic residues" evidence="4">
    <location>
        <begin position="198"/>
        <end position="212"/>
    </location>
</feature>
<dbReference type="HOGENOM" id="CLU_1257567_0_0_1"/>
<dbReference type="GO" id="GO:0005730">
    <property type="term" value="C:nucleolus"/>
    <property type="evidence" value="ECO:0007669"/>
    <property type="project" value="UniProtKB-SubCell"/>
</dbReference>
<protein>
    <submittedName>
        <fullName evidence="5">Uncharacterized protein</fullName>
    </submittedName>
</protein>
<evidence type="ECO:0000313" key="6">
    <source>
        <dbReference type="Proteomes" id="UP000030746"/>
    </source>
</evidence>
<dbReference type="CTD" id="20249645"/>
<dbReference type="Pfam" id="PF15341">
    <property type="entry name" value="SLX9"/>
    <property type="match status" value="1"/>
</dbReference>
<keyword evidence="6" id="KW-1185">Reference proteome</keyword>
<evidence type="ECO:0000256" key="1">
    <source>
        <dbReference type="ARBA" id="ARBA00004604"/>
    </source>
</evidence>
<feature type="region of interest" description="Disordered" evidence="4">
    <location>
        <begin position="190"/>
        <end position="212"/>
    </location>
</feature>
<evidence type="ECO:0000256" key="4">
    <source>
        <dbReference type="SAM" id="MobiDB-lite"/>
    </source>
</evidence>
<dbReference type="RefSeq" id="XP_009061359.1">
    <property type="nucleotide sequence ID" value="XM_009063111.1"/>
</dbReference>
<dbReference type="EMBL" id="KB202793">
    <property type="protein sequence ID" value="ESO88047.1"/>
    <property type="molecule type" value="Genomic_DNA"/>
</dbReference>
<dbReference type="AlphaFoldDB" id="V3ZUL1"/>
<reference evidence="5 6" key="1">
    <citation type="journal article" date="2013" name="Nature">
        <title>Insights into bilaterian evolution from three spiralian genomes.</title>
        <authorList>
            <person name="Simakov O."/>
            <person name="Marletaz F."/>
            <person name="Cho S.J."/>
            <person name="Edsinger-Gonzales E."/>
            <person name="Havlak P."/>
            <person name="Hellsten U."/>
            <person name="Kuo D.H."/>
            <person name="Larsson T."/>
            <person name="Lv J."/>
            <person name="Arendt D."/>
            <person name="Savage R."/>
            <person name="Osoegawa K."/>
            <person name="de Jong P."/>
            <person name="Grimwood J."/>
            <person name="Chapman J.A."/>
            <person name="Shapiro H."/>
            <person name="Aerts A."/>
            <person name="Otillar R.P."/>
            <person name="Terry A.Y."/>
            <person name="Boore J.L."/>
            <person name="Grigoriev I.V."/>
            <person name="Lindberg D.R."/>
            <person name="Seaver E.C."/>
            <person name="Weisblat D.A."/>
            <person name="Putnam N.H."/>
            <person name="Rokhsar D.S."/>
        </authorList>
    </citation>
    <scope>NUCLEOTIDE SEQUENCE [LARGE SCALE GENOMIC DNA]</scope>
</reference>
<keyword evidence="3" id="KW-0539">Nucleus</keyword>
<comment type="similarity">
    <text evidence="2">Belongs to the SLX9 family.</text>
</comment>
<dbReference type="KEGG" id="lgi:LOTGIDRAFT_234815"/>
<dbReference type="GO" id="GO:0030686">
    <property type="term" value="C:90S preribosome"/>
    <property type="evidence" value="ECO:0007669"/>
    <property type="project" value="InterPro"/>
</dbReference>
<dbReference type="PANTHER" id="PTHR31109">
    <property type="entry name" value="PROTEIN FAM207A"/>
    <property type="match status" value="1"/>
</dbReference>
<evidence type="ECO:0000256" key="3">
    <source>
        <dbReference type="ARBA" id="ARBA00023242"/>
    </source>
</evidence>
<evidence type="ECO:0000313" key="5">
    <source>
        <dbReference type="EMBL" id="ESO88047.1"/>
    </source>
</evidence>
<accession>V3ZUL1</accession>
<dbReference type="InterPro" id="IPR028160">
    <property type="entry name" value="Slx9-like"/>
</dbReference>
<dbReference type="GO" id="GO:0030688">
    <property type="term" value="C:preribosome, small subunit precursor"/>
    <property type="evidence" value="ECO:0007669"/>
    <property type="project" value="InterPro"/>
</dbReference>
<dbReference type="PANTHER" id="PTHR31109:SF2">
    <property type="entry name" value="RIBOSOME BIOGENESIS PROTEIN SLX9 HOMOLOG"/>
    <property type="match status" value="1"/>
</dbReference>
<organism evidence="5 6">
    <name type="scientific">Lottia gigantea</name>
    <name type="common">Giant owl limpet</name>
    <dbReference type="NCBI Taxonomy" id="225164"/>
    <lineage>
        <taxon>Eukaryota</taxon>
        <taxon>Metazoa</taxon>
        <taxon>Spiralia</taxon>
        <taxon>Lophotrochozoa</taxon>
        <taxon>Mollusca</taxon>
        <taxon>Gastropoda</taxon>
        <taxon>Patellogastropoda</taxon>
        <taxon>Lottioidea</taxon>
        <taxon>Lottiidae</taxon>
        <taxon>Lottia</taxon>
    </lineage>
</organism>
<dbReference type="OrthoDB" id="18703at2759"/>
<comment type="subcellular location">
    <subcellularLocation>
        <location evidence="1">Nucleus</location>
        <location evidence="1">Nucleolus</location>
    </subcellularLocation>
</comment>
<evidence type="ECO:0000256" key="2">
    <source>
        <dbReference type="ARBA" id="ARBA00011022"/>
    </source>
</evidence>
<dbReference type="GeneID" id="20249645"/>
<dbReference type="Proteomes" id="UP000030746">
    <property type="component" value="Unassembled WGS sequence"/>
</dbReference>
<dbReference type="GO" id="GO:0000462">
    <property type="term" value="P:maturation of SSU-rRNA from tricistronic rRNA transcript (SSU-rRNA, 5.8S rRNA, LSU-rRNA)"/>
    <property type="evidence" value="ECO:0007669"/>
    <property type="project" value="InterPro"/>
</dbReference>
<proteinExistence type="inferred from homology"/>
<dbReference type="OMA" id="GAKEWAF"/>
<gene>
    <name evidence="5" type="ORF">LOTGIDRAFT_234815</name>
</gene>
<sequence>MGKIRRVREKYHSVAKKNLKSSSEDNKMVAEENDNIVGLSSEEVASNMVIQDNIFSTINIDKSKLSQRLPDFDARSAITSKTLKGLSLKKKDKLKLRREYFMQKINAIEVKKKKDKERKKREKTAVVGDMAVIEEALPTLDLLMKTSTTKEKVPHVPKKRCVQKAKNRVKKGLSNIKSFKQVLKHSAFKNNPGATINEHLHNKLKQEESDES</sequence>
<name>V3ZUL1_LOTGI</name>